<proteinExistence type="predicted"/>
<dbReference type="AlphaFoldDB" id="A0A061BJQ0"/>
<evidence type="ECO:0000313" key="1">
    <source>
        <dbReference type="EMBL" id="CDR48137.1"/>
    </source>
</evidence>
<reference evidence="1" key="1">
    <citation type="journal article" date="2014" name="Genome Announc.">
        <title>Draft genome sequence of Rhodosporidium toruloides CECT1137, an oleaginous yeast of biotechnological interest.</title>
        <authorList>
            <person name="Morin N."/>
            <person name="Calcas X."/>
            <person name="Devillers H."/>
            <person name="Durrens P."/>
            <person name="Sherman D.J."/>
            <person name="Nicaud J.-M."/>
            <person name="Neuveglise C."/>
        </authorList>
    </citation>
    <scope>NUCLEOTIDE SEQUENCE</scope>
    <source>
        <strain evidence="1">CECT1137</strain>
    </source>
</reference>
<sequence length="281" mass="31112">MSTEEPSKCCVCGEPTTKRCQACAQSGVDLFFCSPEHQKLVWKHHKEVCGPNAHPFRYPPLSQDEVGELLALEDAPVTEQHRSEILASCPTVTDGASLIGIAIGKAALQQPTLGKMIEGNWGVPTGRFAEFLQRLSAPLAVGYSSPAAASVSNALFWLRHEISLHKQEICANTFDAFIRTPFWTNVSQFDNIPWAYTSRPKDFVADAPELSVYRHRIVVLASLAVRRQHQPDEVPIAFLQYAFEQVHAALGDLTPRLSRAETLSAINPILEDLHDFGIRLL</sequence>
<dbReference type="Gene3D" id="6.10.140.2220">
    <property type="match status" value="1"/>
</dbReference>
<dbReference type="OrthoDB" id="407198at2759"/>
<dbReference type="EMBL" id="LK052951">
    <property type="protein sequence ID" value="CDR48137.1"/>
    <property type="molecule type" value="Genomic_DNA"/>
</dbReference>
<protein>
    <submittedName>
        <fullName evidence="1">RHTO0S16e02058g1_1</fullName>
    </submittedName>
</protein>
<accession>A0A061BJQ0</accession>
<organism evidence="1">
    <name type="scientific">Rhodotorula toruloides</name>
    <name type="common">Yeast</name>
    <name type="synonym">Rhodosporidium toruloides</name>
    <dbReference type="NCBI Taxonomy" id="5286"/>
    <lineage>
        <taxon>Eukaryota</taxon>
        <taxon>Fungi</taxon>
        <taxon>Dikarya</taxon>
        <taxon>Basidiomycota</taxon>
        <taxon>Pucciniomycotina</taxon>
        <taxon>Microbotryomycetes</taxon>
        <taxon>Sporidiobolales</taxon>
        <taxon>Sporidiobolaceae</taxon>
        <taxon>Rhodotorula</taxon>
    </lineage>
</organism>
<dbReference type="GO" id="GO:0008270">
    <property type="term" value="F:zinc ion binding"/>
    <property type="evidence" value="ECO:0007669"/>
    <property type="project" value="UniProtKB-KW"/>
</dbReference>
<dbReference type="SUPFAM" id="SSF144232">
    <property type="entry name" value="HIT/MYND zinc finger-like"/>
    <property type="match status" value="1"/>
</dbReference>
<name>A0A061BJQ0_RHOTO</name>
<gene>
    <name evidence="1" type="ORF">RHTO0S_16e02058g</name>
</gene>